<dbReference type="Gene3D" id="1.10.10.10">
    <property type="entry name" value="Winged helix-like DNA-binding domain superfamily/Winged helix DNA-binding domain"/>
    <property type="match status" value="1"/>
</dbReference>
<keyword evidence="2" id="KW-1185">Reference proteome</keyword>
<dbReference type="InterPro" id="IPR036388">
    <property type="entry name" value="WH-like_DNA-bd_sf"/>
</dbReference>
<comment type="caution">
    <text evidence="1">The sequence shown here is derived from an EMBL/GenBank/DDBJ whole genome shotgun (WGS) entry which is preliminary data.</text>
</comment>
<dbReference type="OrthoDB" id="32510at2"/>
<dbReference type="RefSeq" id="WP_109305127.1">
    <property type="nucleotide sequence ID" value="NZ_BJUF01000043.1"/>
</dbReference>
<proteinExistence type="predicted"/>
<organism evidence="1 2">
    <name type="scientific">Kurthia sibirica</name>
    <dbReference type="NCBI Taxonomy" id="202750"/>
    <lineage>
        <taxon>Bacteria</taxon>
        <taxon>Bacillati</taxon>
        <taxon>Bacillota</taxon>
        <taxon>Bacilli</taxon>
        <taxon>Bacillales</taxon>
        <taxon>Caryophanaceae</taxon>
        <taxon>Kurthia</taxon>
    </lineage>
</organism>
<reference evidence="1 2" key="1">
    <citation type="submission" date="2018-05" db="EMBL/GenBank/DDBJ databases">
        <title>Kurthia sibirica genome sequence.</title>
        <authorList>
            <person name="Maclea K.S."/>
            <person name="Goen A.E."/>
        </authorList>
    </citation>
    <scope>NUCLEOTIDE SEQUENCE [LARGE SCALE GENOMIC DNA]</scope>
    <source>
        <strain evidence="1 2">ATCC 49154</strain>
    </source>
</reference>
<dbReference type="InterPro" id="IPR036390">
    <property type="entry name" value="WH_DNA-bd_sf"/>
</dbReference>
<protein>
    <submittedName>
        <fullName evidence="1">Transcriptional regulator</fullName>
    </submittedName>
</protein>
<dbReference type="EMBL" id="QFVR01000004">
    <property type="protein sequence ID" value="PWI26104.1"/>
    <property type="molecule type" value="Genomic_DNA"/>
</dbReference>
<dbReference type="GO" id="GO:0003700">
    <property type="term" value="F:DNA-binding transcription factor activity"/>
    <property type="evidence" value="ECO:0007669"/>
    <property type="project" value="TreeGrafter"/>
</dbReference>
<dbReference type="GO" id="GO:0005829">
    <property type="term" value="C:cytosol"/>
    <property type="evidence" value="ECO:0007669"/>
    <property type="project" value="TreeGrafter"/>
</dbReference>
<dbReference type="SUPFAM" id="SSF46785">
    <property type="entry name" value="Winged helix' DNA-binding domain"/>
    <property type="match status" value="1"/>
</dbReference>
<sequence>MAQIKRFGYGLQAMLVMTSHNKLHSSSEIAKLIQYEKTQLRKILSLLVEAQLVSVQQGRGGGYYMTKNSKDISLFAIYNAVNPGQQPEWHRLLATTGENYFGQQVNESFEEITSELSLAIKAILTKYTLHDLLQDRSLINM</sequence>
<evidence type="ECO:0000313" key="1">
    <source>
        <dbReference type="EMBL" id="PWI26104.1"/>
    </source>
</evidence>
<dbReference type="AlphaFoldDB" id="A0A2U3ANJ2"/>
<accession>A0A2U3ANJ2</accession>
<name>A0A2U3ANJ2_9BACL</name>
<gene>
    <name evidence="1" type="ORF">DEX24_04035</name>
</gene>
<dbReference type="PANTHER" id="PTHR33221:SF15">
    <property type="entry name" value="HTH-TYPE TRANSCRIPTIONAL REGULATOR YWGB-RELATED"/>
    <property type="match status" value="1"/>
</dbReference>
<dbReference type="PANTHER" id="PTHR33221">
    <property type="entry name" value="WINGED HELIX-TURN-HELIX TRANSCRIPTIONAL REGULATOR, RRF2 FAMILY"/>
    <property type="match status" value="1"/>
</dbReference>
<evidence type="ECO:0000313" key="2">
    <source>
        <dbReference type="Proteomes" id="UP000245938"/>
    </source>
</evidence>
<dbReference type="Pfam" id="PF02082">
    <property type="entry name" value="Rrf2"/>
    <property type="match status" value="1"/>
</dbReference>
<dbReference type="PROSITE" id="PS51197">
    <property type="entry name" value="HTH_RRF2_2"/>
    <property type="match status" value="1"/>
</dbReference>
<dbReference type="Proteomes" id="UP000245938">
    <property type="component" value="Unassembled WGS sequence"/>
</dbReference>
<dbReference type="InterPro" id="IPR000944">
    <property type="entry name" value="Tscrpt_reg_Rrf2"/>
</dbReference>